<dbReference type="GO" id="GO:0004866">
    <property type="term" value="F:endopeptidase inhibitor activity"/>
    <property type="evidence" value="ECO:0007669"/>
    <property type="project" value="UniProtKB-UniRule"/>
</dbReference>
<dbReference type="Pfam" id="PF00207">
    <property type="entry name" value="A2M"/>
    <property type="match status" value="1"/>
</dbReference>
<comment type="similarity">
    <text evidence="1">Belongs to the protease inhibitor I39 (alpha-2-macroglobulin) family. Bacterial alpha-2-macroglobulin subfamily.</text>
</comment>
<keyword evidence="3" id="KW-0646">Protease inhibitor</keyword>
<reference evidence="7 8" key="1">
    <citation type="submission" date="2018-01" db="EMBL/GenBank/DDBJ databases">
        <title>Genome sequence of a Cantenovulum-like bacteria.</title>
        <authorList>
            <person name="Tan W.R."/>
            <person name="Lau N.-S."/>
            <person name="Go F."/>
            <person name="Amirul A.-A.A."/>
        </authorList>
    </citation>
    <scope>NUCLEOTIDE SEQUENCE [LARGE SCALE GENOMIC DNA]</scope>
    <source>
        <strain evidence="7 8">CCB-QB4</strain>
    </source>
</reference>
<feature type="domain" description="Alpha-2-macroglobulin bait region" evidence="5">
    <location>
        <begin position="759"/>
        <end position="899"/>
    </location>
</feature>
<dbReference type="Proteomes" id="UP000244441">
    <property type="component" value="Chromosome"/>
</dbReference>
<dbReference type="KEGG" id="cate:C2869_13880"/>
<feature type="domain" description="Alpha-2-macroglobulin" evidence="6">
    <location>
        <begin position="962"/>
        <end position="1050"/>
    </location>
</feature>
<dbReference type="Pfam" id="PF17973">
    <property type="entry name" value="bMG10"/>
    <property type="match status" value="1"/>
</dbReference>
<keyword evidence="3" id="KW-1003">Cell membrane</keyword>
<dbReference type="Pfam" id="PF21142">
    <property type="entry name" value="A2M_bMG2"/>
    <property type="match status" value="1"/>
</dbReference>
<dbReference type="Pfam" id="PF07678">
    <property type="entry name" value="TED_complement"/>
    <property type="match status" value="1"/>
</dbReference>
<dbReference type="GO" id="GO:0005615">
    <property type="term" value="C:extracellular space"/>
    <property type="evidence" value="ECO:0007669"/>
    <property type="project" value="InterPro"/>
</dbReference>
<protein>
    <recommendedName>
        <fullName evidence="3">Alpha-2-macroglobulin</fullName>
    </recommendedName>
</protein>
<evidence type="ECO:0000259" key="5">
    <source>
        <dbReference type="SMART" id="SM01359"/>
    </source>
</evidence>
<proteinExistence type="inferred from homology"/>
<gene>
    <name evidence="7" type="ORF">C2869_13880</name>
</gene>
<keyword evidence="3 4" id="KW-0472">Membrane</keyword>
<dbReference type="Pfam" id="PF11974">
    <property type="entry name" value="bMG3"/>
    <property type="match status" value="1"/>
</dbReference>
<feature type="transmembrane region" description="Helical" evidence="4">
    <location>
        <begin position="6"/>
        <end position="22"/>
    </location>
</feature>
<dbReference type="InterPro" id="IPR001599">
    <property type="entry name" value="Macroglobln_a2"/>
</dbReference>
<evidence type="ECO:0000313" key="8">
    <source>
        <dbReference type="Proteomes" id="UP000244441"/>
    </source>
</evidence>
<dbReference type="SMART" id="SM01359">
    <property type="entry name" value="A2M_N_2"/>
    <property type="match status" value="1"/>
</dbReference>
<dbReference type="Pfam" id="PF17962">
    <property type="entry name" value="bMG6"/>
    <property type="match status" value="1"/>
</dbReference>
<dbReference type="InterPro" id="IPR026284">
    <property type="entry name" value="A2MG_proteobact"/>
</dbReference>
<evidence type="ECO:0000256" key="2">
    <source>
        <dbReference type="ARBA" id="ARBA00022729"/>
    </source>
</evidence>
<dbReference type="EMBL" id="CP026604">
    <property type="protein sequence ID" value="AWB67461.1"/>
    <property type="molecule type" value="Genomic_DNA"/>
</dbReference>
<sequence length="1644" mass="184571">MVSLHGLFILKILCLAYAFFFSHNPPTLRKIYNNRKITMRMSIRLFVSLLALILSHLVSAESLQNDQGTSASLRQFDHIEQFFIVGSGYKEYQGSPAIWVGFSKPIDGQQDLADYFELSNILGLVAGGWIIDALGTNAYFPNVQASTQYELTVSQHIKSADGISLDTALHKTIKTPKIEPGASFIHSGAILNPAMSEGLPILAVNVDYVDVDFYRIAPQQYLNSVIRKATANTSSYRIDNLIKHAKLAFSRKYQTKGKRNQKQRFVLSTQSAEALHEPGIYLAVMRVPGQYQRYDTAYFNVSQIGIEARKYKNEHLVTLFNQNTGQPKVGVAVEVLDGKGEKIGNSLTTNQFGQVSIAHHKDVRLVAVAQGNEFNVLALTSSQQLDLRDFSVQGRQSQPYDLFVWGARDLYRRAEQIDYYALLRNQDGMPVGDVPIELNIIAPNGKTLSTRTLNPSDSHYHFTYKIAEDAITGPYRLQFKFGKQVFKHVFQVEDFMPERLEMEFVQPLEWLPQFGEGQQAMFGKYLYGAPASGNKVDGHVILQTTNQALANQSGYYFGQVEKLGVLKKASLAKALLDGDGAHTFYLKNIWRKYQSALQLTGYVNVYESAGRKVTDKFQQIWWPHNTMLGIKPAFEKLTAEQNSQANFSLIRADNQGELVDDEINVEVIRHHIEYSWQRGRHGAWERTETKQTYPVWQKSLVLNKTAPLDISVPVEWGKYQLLVTSKTDGRKSSLFFTAGQGWYRRWAADNGNDIRPDQIKIAFDKAMYKQGERAQVKVFSPYAGHAQVKIESDQLLWQNSVALVKGENQLEVPIGDWQQHNVYLSVYQIAPAQDGQGLRRAIGVQHLVLDRSARQLEVQLTAPAKIEPEQNVVVNVTVPNATQNTKVVVAAVDVGILNLHDFKTPSPDSFYFGQRAYEVEIRDNFSRIIQPNRYANADILWGGGAELAHGGKQARAQVQIVSYISPPVALDQTQQAAISLPIPYFNGRLRLMAVAFNDEQYGAADSQITVADKLVTQIGMPRFLAVGDSAQISLDMTNMTDKKMDLRVNLTATDLQAEPVKQTVSLGANEKRVLQLNVRANQFTDNAHIGLLVTSLSNNERANISEPLRIDRNWPISIRYAYPAERYSESFTLAAKQQHQFELRPKDWQPDIESSISLAQRPEFNLSEQVSRLYRFPLGCLEQTSSRLYPWLALPPNQRHQLQSFIKDLNVDEVVTSGVDRILSMGTGTGALSLWRNGAEHAWLTVYATDILITAQQAGYFVAEDRLTVLYKKLAQYLRGGSIFDGYGDIPHYRFATRSYAAYVLAKLNKANLGHMRKLTKLKDNANSPYAMIQLAAAFKLMGDSRQSRDMLRAAKNKRFNNRYASDYSSVTRDKAATINLLLQHDLDKGWAQRLAFNLWNGVQGRTWFSTQERLALVLADIALAEHFSGQFNYQLSVAGQQFTGPDESSAFYRLDGMSIAGSQLLNQSNQDLYVTRITQGYPLNPPKPISQGVDVTRVFYSIDGKPMNIATDKITSGDRFIVRLSVSADQVLRDLMLVDLLPAGFEIENAELNQLVDLQSLKLAGKSIQALMSKGAIDYQSSLDDRFVAAINVSKYRATEIFYVVQAVTVGQYILPPSIVESMYQPDIKAIGSSEQQIEIVAD</sequence>
<dbReference type="InterPro" id="IPR021868">
    <property type="entry name" value="Alpha_2_Macroglob_MG3"/>
</dbReference>
<dbReference type="Pfam" id="PF01835">
    <property type="entry name" value="MG2"/>
    <property type="match status" value="1"/>
</dbReference>
<dbReference type="InterPro" id="IPR049120">
    <property type="entry name" value="A2M_bMG2"/>
</dbReference>
<dbReference type="InterPro" id="IPR008930">
    <property type="entry name" value="Terpenoid_cyclase/PrenylTrfase"/>
</dbReference>
<evidence type="ECO:0000256" key="3">
    <source>
        <dbReference type="PIRNR" id="PIRNR038980"/>
    </source>
</evidence>
<dbReference type="PANTHER" id="PTHR40094">
    <property type="entry name" value="ALPHA-2-MACROGLOBULIN HOMOLOG"/>
    <property type="match status" value="1"/>
</dbReference>
<dbReference type="Gene3D" id="1.50.10.20">
    <property type="match status" value="1"/>
</dbReference>
<keyword evidence="8" id="KW-1185">Reference proteome</keyword>
<accession>A0A2S0VTC8</accession>
<feature type="transmembrane region" description="Helical" evidence="4">
    <location>
        <begin position="43"/>
        <end position="60"/>
    </location>
</feature>
<dbReference type="SMART" id="SM01360">
    <property type="entry name" value="A2M"/>
    <property type="match status" value="1"/>
</dbReference>
<dbReference type="SUPFAM" id="SSF48239">
    <property type="entry name" value="Terpenoid cyclases/Protein prenyltransferases"/>
    <property type="match status" value="1"/>
</dbReference>
<evidence type="ECO:0000256" key="1">
    <source>
        <dbReference type="ARBA" id="ARBA00010556"/>
    </source>
</evidence>
<keyword evidence="2" id="KW-0732">Signal</keyword>
<name>A0A2S0VTC8_9ALTE</name>
<organism evidence="7 8">
    <name type="scientific">Saccharobesus litoralis</name>
    <dbReference type="NCBI Taxonomy" id="2172099"/>
    <lineage>
        <taxon>Bacteria</taxon>
        <taxon>Pseudomonadati</taxon>
        <taxon>Pseudomonadota</taxon>
        <taxon>Gammaproteobacteria</taxon>
        <taxon>Alteromonadales</taxon>
        <taxon>Alteromonadaceae</taxon>
        <taxon>Saccharobesus</taxon>
    </lineage>
</organism>
<dbReference type="InterPro" id="IPR040639">
    <property type="entry name" value="A2MG_MG1"/>
</dbReference>
<dbReference type="InterPro" id="IPR011626">
    <property type="entry name" value="Alpha-macroglobulin_TED"/>
</dbReference>
<evidence type="ECO:0000259" key="6">
    <source>
        <dbReference type="SMART" id="SM01360"/>
    </source>
</evidence>
<dbReference type="InterPro" id="IPR002890">
    <property type="entry name" value="MG2"/>
</dbReference>
<keyword evidence="4" id="KW-1133">Transmembrane helix</keyword>
<dbReference type="PANTHER" id="PTHR40094:SF1">
    <property type="entry name" value="UBIQUITIN DOMAIN-CONTAINING PROTEIN"/>
    <property type="match status" value="1"/>
</dbReference>
<dbReference type="InterPro" id="IPR011625">
    <property type="entry name" value="A2M_N_BRD"/>
</dbReference>
<dbReference type="CDD" id="cd02891">
    <property type="entry name" value="A2M_like"/>
    <property type="match status" value="1"/>
</dbReference>
<evidence type="ECO:0000256" key="4">
    <source>
        <dbReference type="SAM" id="Phobius"/>
    </source>
</evidence>
<dbReference type="InterPro" id="IPR041203">
    <property type="entry name" value="Bact_A2M_MG5"/>
</dbReference>
<dbReference type="Pfam" id="PF07703">
    <property type="entry name" value="A2M_BRD"/>
    <property type="match status" value="1"/>
</dbReference>
<dbReference type="InterPro" id="IPR041246">
    <property type="entry name" value="Bact_MG10"/>
</dbReference>
<dbReference type="InterPro" id="IPR051802">
    <property type="entry name" value="YfhM-like"/>
</dbReference>
<dbReference type="Pfam" id="PF17970">
    <property type="entry name" value="bMG1"/>
    <property type="match status" value="1"/>
</dbReference>
<dbReference type="InterPro" id="IPR041462">
    <property type="entry name" value="Bact_A2M_MG6"/>
</dbReference>
<dbReference type="Pfam" id="PF17972">
    <property type="entry name" value="bMG5"/>
    <property type="match status" value="1"/>
</dbReference>
<keyword evidence="4" id="KW-0812">Transmembrane</keyword>
<dbReference type="PIRSF" id="PIRSF038980">
    <property type="entry name" value="A2M_bac"/>
    <property type="match status" value="1"/>
</dbReference>
<comment type="function">
    <text evidence="3">Protects the bacterial cell from host peptidases.</text>
</comment>
<evidence type="ECO:0000313" key="7">
    <source>
        <dbReference type="EMBL" id="AWB67461.1"/>
    </source>
</evidence>
<dbReference type="Gene3D" id="2.60.40.1930">
    <property type="match status" value="1"/>
</dbReference>